<sequence>MDKLRQKSMLSAAVNRWLTIQTAAALWIRKEAMETLYLNPSTWDLELTADGDIAYAKAPYSTAQCVANAIRLFEGELYYDTEQGVPYFDEVLGRPHSFALFKHRMEEAAMRVAGVKDVIVSVSDITNRSLSGSVRFKDENNQVHTVAL</sequence>
<protein>
    <submittedName>
        <fullName evidence="1">Uncharacterized protein</fullName>
    </submittedName>
</protein>
<accession>A0A8S5SYA0</accession>
<dbReference type="Pfam" id="PF10934">
    <property type="entry name" value="Sheath_initiator"/>
    <property type="match status" value="1"/>
</dbReference>
<name>A0A8S5SYA0_9CAUD</name>
<proteinExistence type="predicted"/>
<reference evidence="1" key="1">
    <citation type="journal article" date="2021" name="Proc. Natl. Acad. Sci. U.S.A.">
        <title>A Catalog of Tens of Thousands of Viruses from Human Metagenomes Reveals Hidden Associations with Chronic Diseases.</title>
        <authorList>
            <person name="Tisza M.J."/>
            <person name="Buck C.B."/>
        </authorList>
    </citation>
    <scope>NUCLEOTIDE SEQUENCE</scope>
    <source>
        <strain evidence="1">CtLYp5</strain>
    </source>
</reference>
<organism evidence="1">
    <name type="scientific">Myoviridae sp. ctLYp5</name>
    <dbReference type="NCBI Taxonomy" id="2827680"/>
    <lineage>
        <taxon>Viruses</taxon>
        <taxon>Duplodnaviria</taxon>
        <taxon>Heunggongvirae</taxon>
        <taxon>Uroviricota</taxon>
        <taxon>Caudoviricetes</taxon>
    </lineage>
</organism>
<evidence type="ECO:0000313" key="1">
    <source>
        <dbReference type="EMBL" id="DAF55522.1"/>
    </source>
</evidence>
<dbReference type="EMBL" id="BK032693">
    <property type="protein sequence ID" value="DAF55522.1"/>
    <property type="molecule type" value="Genomic_DNA"/>
</dbReference>
<dbReference type="InterPro" id="IPR020288">
    <property type="entry name" value="Sheath_initiator"/>
</dbReference>